<name>J9H4L7_9ZZZZ</name>
<gene>
    <name evidence="1" type="ORF">EVA_03106</name>
</gene>
<evidence type="ECO:0000313" key="1">
    <source>
        <dbReference type="EMBL" id="EJX08780.1"/>
    </source>
</evidence>
<accession>J9H4L7</accession>
<protein>
    <submittedName>
        <fullName evidence="1">Uncharacterized protein</fullName>
    </submittedName>
</protein>
<sequence>MLETSRVSRVTCDRYIYTFFPHDSNTFANVVSAIAFYLSTRTVRVSDFTNYFQFTCEIVKLSLNICKSVDTRDDLSSVFTQTIQDATQRFFTYFISFCSDFDSTFSSSKRFVTCQESETFSFFAQQHSSQVTVTDANLTVVSYRTRNTERLQTDTNCFSSISSICATFLQSDSSTYYISPLCVFETDRLSFFTSFIRIETIRFADSISFFDVFNTVFVQRS</sequence>
<organism evidence="1">
    <name type="scientific">gut metagenome</name>
    <dbReference type="NCBI Taxonomy" id="749906"/>
    <lineage>
        <taxon>unclassified sequences</taxon>
        <taxon>metagenomes</taxon>
        <taxon>organismal metagenomes</taxon>
    </lineage>
</organism>
<proteinExistence type="predicted"/>
<dbReference type="AlphaFoldDB" id="J9H4L7"/>
<comment type="caution">
    <text evidence="1">The sequence shown here is derived from an EMBL/GenBank/DDBJ whole genome shotgun (WGS) entry which is preliminary data.</text>
</comment>
<dbReference type="EMBL" id="AMCI01000543">
    <property type="protein sequence ID" value="EJX08780.1"/>
    <property type="molecule type" value="Genomic_DNA"/>
</dbReference>
<reference evidence="1" key="1">
    <citation type="journal article" date="2012" name="PLoS ONE">
        <title>Gene sets for utilization of primary and secondary nutrition supplies in the distal gut of endangered iberian lynx.</title>
        <authorList>
            <person name="Alcaide M."/>
            <person name="Messina E."/>
            <person name="Richter M."/>
            <person name="Bargiela R."/>
            <person name="Peplies J."/>
            <person name="Huws S.A."/>
            <person name="Newbold C.J."/>
            <person name="Golyshin P.N."/>
            <person name="Simon M.A."/>
            <person name="Lopez G."/>
            <person name="Yakimov M.M."/>
            <person name="Ferrer M."/>
        </authorList>
    </citation>
    <scope>NUCLEOTIDE SEQUENCE</scope>
</reference>